<dbReference type="RefSeq" id="WP_306881972.1">
    <property type="nucleotide sequence ID" value="NZ_JAUSRD010000009.1"/>
</dbReference>
<evidence type="ECO:0008006" key="5">
    <source>
        <dbReference type="Google" id="ProtNLM"/>
    </source>
</evidence>
<dbReference type="Proteomes" id="UP001242045">
    <property type="component" value="Unassembled WGS sequence"/>
</dbReference>
<protein>
    <recommendedName>
        <fullName evidence="5">Alpha/beta hydrolase</fullName>
    </recommendedName>
</protein>
<name>A0AAW8D4B3_9BURK</name>
<dbReference type="EMBL" id="JAUSRD010000009">
    <property type="protein sequence ID" value="MDP9894731.1"/>
    <property type="molecule type" value="Genomic_DNA"/>
</dbReference>
<keyword evidence="2" id="KW-0732">Signal</keyword>
<evidence type="ECO:0000256" key="2">
    <source>
        <dbReference type="SAM" id="SignalP"/>
    </source>
</evidence>
<evidence type="ECO:0000313" key="3">
    <source>
        <dbReference type="EMBL" id="MDP9894731.1"/>
    </source>
</evidence>
<sequence>MNTPNIIAVAVLSILTAVGAHAQGFEPVQPLKIVGSRAQLEAEGAAAARGGNVYGDVVASPLTTRPSQLDRASVRAEAVAAAHAPNQNLDRRAFANSEVPPQFQGRQDARPGR</sequence>
<organism evidence="3 4">
    <name type="scientific">Variovorax boronicumulans</name>
    <dbReference type="NCBI Taxonomy" id="436515"/>
    <lineage>
        <taxon>Bacteria</taxon>
        <taxon>Pseudomonadati</taxon>
        <taxon>Pseudomonadota</taxon>
        <taxon>Betaproteobacteria</taxon>
        <taxon>Burkholderiales</taxon>
        <taxon>Comamonadaceae</taxon>
        <taxon>Variovorax</taxon>
    </lineage>
</organism>
<proteinExistence type="predicted"/>
<dbReference type="AlphaFoldDB" id="A0AAW8D4B3"/>
<accession>A0AAW8D4B3</accession>
<comment type="caution">
    <text evidence="3">The sequence shown here is derived from an EMBL/GenBank/DDBJ whole genome shotgun (WGS) entry which is preliminary data.</text>
</comment>
<feature type="signal peptide" evidence="2">
    <location>
        <begin position="1"/>
        <end position="22"/>
    </location>
</feature>
<feature type="region of interest" description="Disordered" evidence="1">
    <location>
        <begin position="80"/>
        <end position="113"/>
    </location>
</feature>
<gene>
    <name evidence="3" type="ORF">J2W31_003855</name>
</gene>
<feature type="chain" id="PRO_5044015375" description="Alpha/beta hydrolase" evidence="2">
    <location>
        <begin position="23"/>
        <end position="113"/>
    </location>
</feature>
<evidence type="ECO:0000313" key="4">
    <source>
        <dbReference type="Proteomes" id="UP001242045"/>
    </source>
</evidence>
<reference evidence="3" key="1">
    <citation type="submission" date="2023-07" db="EMBL/GenBank/DDBJ databases">
        <title>Sorghum-associated microbial communities from plants grown in Nebraska, USA.</title>
        <authorList>
            <person name="Schachtman D."/>
        </authorList>
    </citation>
    <scope>NUCLEOTIDE SEQUENCE</scope>
    <source>
        <strain evidence="3">DS3754</strain>
    </source>
</reference>
<evidence type="ECO:0000256" key="1">
    <source>
        <dbReference type="SAM" id="MobiDB-lite"/>
    </source>
</evidence>